<name>A0A498K1Y7_MALDO</name>
<dbReference type="Proteomes" id="UP000290289">
    <property type="component" value="Chromosome 5"/>
</dbReference>
<proteinExistence type="predicted"/>
<reference evidence="1 2" key="1">
    <citation type="submission" date="2018-10" db="EMBL/GenBank/DDBJ databases">
        <title>A high-quality apple genome assembly.</title>
        <authorList>
            <person name="Hu J."/>
        </authorList>
    </citation>
    <scope>NUCLEOTIDE SEQUENCE [LARGE SCALE GENOMIC DNA]</scope>
    <source>
        <strain evidence="2">cv. HFTH1</strain>
        <tissue evidence="1">Young leaf</tissue>
    </source>
</reference>
<protein>
    <submittedName>
        <fullName evidence="1">Uncharacterized protein</fullName>
    </submittedName>
</protein>
<accession>A0A498K1Y7</accession>
<keyword evidence="2" id="KW-1185">Reference proteome</keyword>
<evidence type="ECO:0000313" key="2">
    <source>
        <dbReference type="Proteomes" id="UP000290289"/>
    </source>
</evidence>
<evidence type="ECO:0000313" key="1">
    <source>
        <dbReference type="EMBL" id="RXH99732.1"/>
    </source>
</evidence>
<gene>
    <name evidence="1" type="ORF">DVH24_021534</name>
</gene>
<organism evidence="1 2">
    <name type="scientific">Malus domestica</name>
    <name type="common">Apple</name>
    <name type="synonym">Pyrus malus</name>
    <dbReference type="NCBI Taxonomy" id="3750"/>
    <lineage>
        <taxon>Eukaryota</taxon>
        <taxon>Viridiplantae</taxon>
        <taxon>Streptophyta</taxon>
        <taxon>Embryophyta</taxon>
        <taxon>Tracheophyta</taxon>
        <taxon>Spermatophyta</taxon>
        <taxon>Magnoliopsida</taxon>
        <taxon>eudicotyledons</taxon>
        <taxon>Gunneridae</taxon>
        <taxon>Pentapetalae</taxon>
        <taxon>rosids</taxon>
        <taxon>fabids</taxon>
        <taxon>Rosales</taxon>
        <taxon>Rosaceae</taxon>
        <taxon>Amygdaloideae</taxon>
        <taxon>Maleae</taxon>
        <taxon>Malus</taxon>
    </lineage>
</organism>
<dbReference type="AlphaFoldDB" id="A0A498K1Y7"/>
<sequence length="142" mass="16344">MLLHPSLRVPHLHSGHHDQNWRRTSMTAVKRLANREARRLAPPQACHFGHHDQNQRRISMTVVKRLADHEARRLTFCLKLQLLLHLRHGYCCFLSTHICLPLLLLVNVINKTKVCQLTPTCLLAPCLASYCSKLLCISPYTL</sequence>
<comment type="caution">
    <text evidence="1">The sequence shown here is derived from an EMBL/GenBank/DDBJ whole genome shotgun (WGS) entry which is preliminary data.</text>
</comment>
<dbReference type="EMBL" id="RDQH01000331">
    <property type="protein sequence ID" value="RXH99732.1"/>
    <property type="molecule type" value="Genomic_DNA"/>
</dbReference>